<dbReference type="CDD" id="cd04301">
    <property type="entry name" value="NAT_SF"/>
    <property type="match status" value="1"/>
</dbReference>
<dbReference type="InterPro" id="IPR000182">
    <property type="entry name" value="GNAT_dom"/>
</dbReference>
<feature type="domain" description="N-acetyltransferase" evidence="1">
    <location>
        <begin position="27"/>
        <end position="189"/>
    </location>
</feature>
<dbReference type="PANTHER" id="PTHR43072:SF8">
    <property type="entry name" value="ACYLTRANSFERASE FABY-RELATED"/>
    <property type="match status" value="1"/>
</dbReference>
<evidence type="ECO:0000313" key="3">
    <source>
        <dbReference type="Proteomes" id="UP000652760"/>
    </source>
</evidence>
<dbReference type="InterPro" id="IPR016181">
    <property type="entry name" value="Acyl_CoA_acyltransferase"/>
</dbReference>
<proteinExistence type="predicted"/>
<protein>
    <submittedName>
        <fullName evidence="2">N-acetyltransferase</fullName>
    </submittedName>
</protein>
<reference evidence="3" key="1">
    <citation type="submission" date="2021-01" db="EMBL/GenBank/DDBJ databases">
        <title>Genome public.</title>
        <authorList>
            <person name="Liu C."/>
            <person name="Sun Q."/>
        </authorList>
    </citation>
    <scope>NUCLEOTIDE SEQUENCE [LARGE SCALE GENOMIC DNA]</scope>
    <source>
        <strain evidence="3">YIM B02556</strain>
    </source>
</reference>
<gene>
    <name evidence="2" type="ORF">JHL17_07225</name>
</gene>
<dbReference type="PANTHER" id="PTHR43072">
    <property type="entry name" value="N-ACETYLTRANSFERASE"/>
    <property type="match status" value="1"/>
</dbReference>
<name>A0ABS1F1A9_9PROT</name>
<dbReference type="RefSeq" id="WP_200191987.1">
    <property type="nucleotide sequence ID" value="NZ_JAENHM010000025.1"/>
</dbReference>
<evidence type="ECO:0000313" key="2">
    <source>
        <dbReference type="EMBL" id="MBK1837200.1"/>
    </source>
</evidence>
<dbReference type="EMBL" id="JAENHM010000025">
    <property type="protein sequence ID" value="MBK1837200.1"/>
    <property type="molecule type" value="Genomic_DNA"/>
</dbReference>
<dbReference type="Proteomes" id="UP000652760">
    <property type="component" value="Unassembled WGS sequence"/>
</dbReference>
<evidence type="ECO:0000259" key="1">
    <source>
        <dbReference type="PROSITE" id="PS51186"/>
    </source>
</evidence>
<sequence>MSTPNAIPVADLDGFFPVAAASGTSPVRIRNSVEADVPAMLDIYSHHIQRGLGPYDVEPPHPEELKRRRKAMLKRRLPHLVADLDGSVVGYAYAAPFRKRPAYRYTVEHSIYIHKDHQGRGIGRLLLPTLIEACTAAGCRQMIAVVDSANAPSLRLHESCGFVQAGILRNVGFKFGRWTDSVFLQRALGVADGEPPHDHRGTLIAD</sequence>
<accession>A0ABS1F1A9</accession>
<comment type="caution">
    <text evidence="2">The sequence shown here is derived from an EMBL/GenBank/DDBJ whole genome shotgun (WGS) entry which is preliminary data.</text>
</comment>
<organism evidence="2 3">
    <name type="scientific">Azospirillum endophyticum</name>
    <dbReference type="NCBI Taxonomy" id="2800326"/>
    <lineage>
        <taxon>Bacteria</taxon>
        <taxon>Pseudomonadati</taxon>
        <taxon>Pseudomonadota</taxon>
        <taxon>Alphaproteobacteria</taxon>
        <taxon>Rhodospirillales</taxon>
        <taxon>Azospirillaceae</taxon>
        <taxon>Azospirillum</taxon>
    </lineage>
</organism>
<dbReference type="PROSITE" id="PS51186">
    <property type="entry name" value="GNAT"/>
    <property type="match status" value="1"/>
</dbReference>
<dbReference type="Gene3D" id="3.40.630.30">
    <property type="match status" value="1"/>
</dbReference>
<dbReference type="Pfam" id="PF00583">
    <property type="entry name" value="Acetyltransf_1"/>
    <property type="match status" value="1"/>
</dbReference>
<keyword evidence="3" id="KW-1185">Reference proteome</keyword>
<dbReference type="SUPFAM" id="SSF55729">
    <property type="entry name" value="Acyl-CoA N-acyltransferases (Nat)"/>
    <property type="match status" value="1"/>
</dbReference>